<organism evidence="2 3">
    <name type="scientific">Novipirellula galeiformis</name>
    <dbReference type="NCBI Taxonomy" id="2528004"/>
    <lineage>
        <taxon>Bacteria</taxon>
        <taxon>Pseudomonadati</taxon>
        <taxon>Planctomycetota</taxon>
        <taxon>Planctomycetia</taxon>
        <taxon>Pirellulales</taxon>
        <taxon>Pirellulaceae</taxon>
        <taxon>Novipirellula</taxon>
    </lineage>
</organism>
<feature type="domain" description="DUF4332" evidence="1">
    <location>
        <begin position="378"/>
        <end position="457"/>
    </location>
</feature>
<dbReference type="EMBL" id="SJPT01000008">
    <property type="protein sequence ID" value="TWU20638.1"/>
    <property type="molecule type" value="Genomic_DNA"/>
</dbReference>
<dbReference type="GO" id="GO:0016788">
    <property type="term" value="F:hydrolase activity, acting on ester bonds"/>
    <property type="evidence" value="ECO:0007669"/>
    <property type="project" value="InterPro"/>
</dbReference>
<gene>
    <name evidence="2" type="ORF">Pla52o_45160</name>
</gene>
<keyword evidence="3" id="KW-1185">Reference proteome</keyword>
<name>A0A5C6C8Y0_9BACT</name>
<dbReference type="RefSeq" id="WP_146596541.1">
    <property type="nucleotide sequence ID" value="NZ_SJPT01000008.1"/>
</dbReference>
<sequence length="527" mass="59864">MMNPLRSLLRATHCRSTHHFFALDALPLVATQSGERLKRLLLRYHHRYLVGATDPDVRFRDFQNHVVHVNEGYWGGAPRVAHQWYDRLQKYLRTDRWADAAHAAGVLSHYFTDPMQPLHTAHCDRERILHRPIEWSIRESYREIHQSWVDSDLSVVFQLSDRPGWLGEAILHGARHANQKYELLVNHYHLDKAVRHRQSGFDEVTRDVLVELFGISITGWARVLERVAMDAERTRGERLPTFSSLQPLLTATLKTPLHWWIGRVESNLLHDKVKCLYEEVERTGQLRRHLPTEVDIVHRVTQIHRDEQRWNEQREQRLASRHTAIGVVKPTSGDKPAEADAETPVSLPFIPQLTPALHSTGEEVAGLSHAAEMIHAPSMDPETTSRLSELGIRSVADFLAASPQDVAARWGSDSISSETVALWQTQATLMCEVPGLRHCDAQLLAGIGCSGADDLAAFVSDQNGWDENRLHAFYVALLQYAESSAGRRYLCDDPVPSPAALLGWVQRVREQRALSPRGRQRPHRAAA</sequence>
<dbReference type="OrthoDB" id="268732at2"/>
<evidence type="ECO:0000313" key="3">
    <source>
        <dbReference type="Proteomes" id="UP000316304"/>
    </source>
</evidence>
<dbReference type="InterPro" id="IPR025567">
    <property type="entry name" value="DUF4332"/>
</dbReference>
<proteinExistence type="predicted"/>
<evidence type="ECO:0000313" key="2">
    <source>
        <dbReference type="EMBL" id="TWU20638.1"/>
    </source>
</evidence>
<dbReference type="CDD" id="cd10981">
    <property type="entry name" value="ZnPC_S1P1"/>
    <property type="match status" value="1"/>
</dbReference>
<dbReference type="Pfam" id="PF14229">
    <property type="entry name" value="DUF4332"/>
    <property type="match status" value="1"/>
</dbReference>
<protein>
    <recommendedName>
        <fullName evidence="1">DUF4332 domain-containing protein</fullName>
    </recommendedName>
</protein>
<reference evidence="2 3" key="1">
    <citation type="submission" date="2019-02" db="EMBL/GenBank/DDBJ databases">
        <title>Deep-cultivation of Planctomycetes and their phenomic and genomic characterization uncovers novel biology.</title>
        <authorList>
            <person name="Wiegand S."/>
            <person name="Jogler M."/>
            <person name="Boedeker C."/>
            <person name="Pinto D."/>
            <person name="Vollmers J."/>
            <person name="Rivas-Marin E."/>
            <person name="Kohn T."/>
            <person name="Peeters S.H."/>
            <person name="Heuer A."/>
            <person name="Rast P."/>
            <person name="Oberbeckmann S."/>
            <person name="Bunk B."/>
            <person name="Jeske O."/>
            <person name="Meyerdierks A."/>
            <person name="Storesund J.E."/>
            <person name="Kallscheuer N."/>
            <person name="Luecker S."/>
            <person name="Lage O.M."/>
            <person name="Pohl T."/>
            <person name="Merkel B.J."/>
            <person name="Hornburger P."/>
            <person name="Mueller R.-W."/>
            <person name="Bruemmer F."/>
            <person name="Labrenz M."/>
            <person name="Spormann A.M."/>
            <person name="Op Den Camp H."/>
            <person name="Overmann J."/>
            <person name="Amann R."/>
            <person name="Jetten M.S.M."/>
            <person name="Mascher T."/>
            <person name="Medema M.H."/>
            <person name="Devos D.P."/>
            <person name="Kaster A.-K."/>
            <person name="Ovreas L."/>
            <person name="Rohde M."/>
            <person name="Galperin M.Y."/>
            <person name="Jogler C."/>
        </authorList>
    </citation>
    <scope>NUCLEOTIDE SEQUENCE [LARGE SCALE GENOMIC DNA]</scope>
    <source>
        <strain evidence="2 3">Pla52o</strain>
    </source>
</reference>
<dbReference type="InterPro" id="IPR008947">
    <property type="entry name" value="PLipase_C/P1_nuclease_dom_sf"/>
</dbReference>
<accession>A0A5C6C8Y0</accession>
<evidence type="ECO:0000259" key="1">
    <source>
        <dbReference type="Pfam" id="PF14229"/>
    </source>
</evidence>
<dbReference type="AlphaFoldDB" id="A0A5C6C8Y0"/>
<dbReference type="Proteomes" id="UP000316304">
    <property type="component" value="Unassembled WGS sequence"/>
</dbReference>
<comment type="caution">
    <text evidence="2">The sequence shown here is derived from an EMBL/GenBank/DDBJ whole genome shotgun (WGS) entry which is preliminary data.</text>
</comment>
<dbReference type="SUPFAM" id="SSF48537">
    <property type="entry name" value="Phospholipase C/P1 nuclease"/>
    <property type="match status" value="1"/>
</dbReference>
<dbReference type="Gene3D" id="1.10.575.10">
    <property type="entry name" value="P1 Nuclease"/>
    <property type="match status" value="1"/>
</dbReference>